<organism evidence="2 3">
    <name type="scientific">Ambispora leptoticha</name>
    <dbReference type="NCBI Taxonomy" id="144679"/>
    <lineage>
        <taxon>Eukaryota</taxon>
        <taxon>Fungi</taxon>
        <taxon>Fungi incertae sedis</taxon>
        <taxon>Mucoromycota</taxon>
        <taxon>Glomeromycotina</taxon>
        <taxon>Glomeromycetes</taxon>
        <taxon>Archaeosporales</taxon>
        <taxon>Ambisporaceae</taxon>
        <taxon>Ambispora</taxon>
    </lineage>
</organism>
<gene>
    <name evidence="2" type="ORF">ALEPTO_LOCUS9849</name>
</gene>
<dbReference type="Proteomes" id="UP000789508">
    <property type="component" value="Unassembled WGS sequence"/>
</dbReference>
<dbReference type="EMBL" id="CAJVPS010008766">
    <property type="protein sequence ID" value="CAG8645494.1"/>
    <property type="molecule type" value="Genomic_DNA"/>
</dbReference>
<name>A0A9N9GZE7_9GLOM</name>
<keyword evidence="3" id="KW-1185">Reference proteome</keyword>
<feature type="compositionally biased region" description="Polar residues" evidence="1">
    <location>
        <begin position="25"/>
        <end position="34"/>
    </location>
</feature>
<dbReference type="OrthoDB" id="2419771at2759"/>
<sequence>MTVSTMPKTALTSPSSTPKKKNSTLASKTKTSNPVEIAEPISPNCDLMAELNHVRPERTAQLIGKSKLDQITQQPLNNQQTIFRRYDYQNQITTYFYRTHEKLPAKQPVKKFTFSKKPKKPAVQHDFQEFLITRLLLLCSKAEFLHLPLEQERVFKENENAMVVRSFIAKLDTYAQEYDLEESQAFYAYPITHDQQHETMLQLGGTCPCDPARARNQYLNN</sequence>
<evidence type="ECO:0000313" key="2">
    <source>
        <dbReference type="EMBL" id="CAG8645494.1"/>
    </source>
</evidence>
<comment type="caution">
    <text evidence="2">The sequence shown here is derived from an EMBL/GenBank/DDBJ whole genome shotgun (WGS) entry which is preliminary data.</text>
</comment>
<accession>A0A9N9GZE7</accession>
<feature type="compositionally biased region" description="Low complexity" evidence="1">
    <location>
        <begin position="7"/>
        <end position="17"/>
    </location>
</feature>
<evidence type="ECO:0000256" key="1">
    <source>
        <dbReference type="SAM" id="MobiDB-lite"/>
    </source>
</evidence>
<evidence type="ECO:0000313" key="3">
    <source>
        <dbReference type="Proteomes" id="UP000789508"/>
    </source>
</evidence>
<feature type="region of interest" description="Disordered" evidence="1">
    <location>
        <begin position="1"/>
        <end position="39"/>
    </location>
</feature>
<dbReference type="AlphaFoldDB" id="A0A9N9GZE7"/>
<reference evidence="2" key="1">
    <citation type="submission" date="2021-06" db="EMBL/GenBank/DDBJ databases">
        <authorList>
            <person name="Kallberg Y."/>
            <person name="Tangrot J."/>
            <person name="Rosling A."/>
        </authorList>
    </citation>
    <scope>NUCLEOTIDE SEQUENCE</scope>
    <source>
        <strain evidence="2">FL130A</strain>
    </source>
</reference>
<proteinExistence type="predicted"/>
<protein>
    <submittedName>
        <fullName evidence="2">9120_t:CDS:1</fullName>
    </submittedName>
</protein>